<evidence type="ECO:0000313" key="4">
    <source>
        <dbReference type="Proteomes" id="UP000271227"/>
    </source>
</evidence>
<dbReference type="GO" id="GO:0003700">
    <property type="term" value="F:DNA-binding transcription factor activity"/>
    <property type="evidence" value="ECO:0007669"/>
    <property type="project" value="InterPro"/>
</dbReference>
<gene>
    <name evidence="3" type="ORF">BXY39_0484</name>
</gene>
<dbReference type="PANTHER" id="PTHR18964">
    <property type="entry name" value="ROK (REPRESSOR, ORF, KINASE) FAMILY"/>
    <property type="match status" value="1"/>
</dbReference>
<dbReference type="InParanoid" id="A0A3M0CSV9"/>
<organism evidence="3 4">
    <name type="scientific">Eilatimonas milleporae</name>
    <dbReference type="NCBI Taxonomy" id="911205"/>
    <lineage>
        <taxon>Bacteria</taxon>
        <taxon>Pseudomonadati</taxon>
        <taxon>Pseudomonadota</taxon>
        <taxon>Alphaproteobacteria</taxon>
        <taxon>Kordiimonadales</taxon>
        <taxon>Kordiimonadaceae</taxon>
        <taxon>Eilatimonas</taxon>
    </lineage>
</organism>
<evidence type="ECO:0000256" key="1">
    <source>
        <dbReference type="ARBA" id="ARBA00006479"/>
    </source>
</evidence>
<evidence type="ECO:0000313" key="3">
    <source>
        <dbReference type="EMBL" id="RMB11995.1"/>
    </source>
</evidence>
<dbReference type="Pfam" id="PF12802">
    <property type="entry name" value="MarR_2"/>
    <property type="match status" value="1"/>
</dbReference>
<protein>
    <submittedName>
        <fullName evidence="3">Putative NBD/HSP70 family sugar kinase</fullName>
    </submittedName>
</protein>
<dbReference type="GO" id="GO:0016301">
    <property type="term" value="F:kinase activity"/>
    <property type="evidence" value="ECO:0007669"/>
    <property type="project" value="UniProtKB-KW"/>
</dbReference>
<dbReference type="PANTHER" id="PTHR18964:SF149">
    <property type="entry name" value="BIFUNCTIONAL UDP-N-ACETYLGLUCOSAMINE 2-EPIMERASE_N-ACETYLMANNOSAMINE KINASE"/>
    <property type="match status" value="1"/>
</dbReference>
<comment type="similarity">
    <text evidence="1">Belongs to the ROK (NagC/XylR) family.</text>
</comment>
<dbReference type="Pfam" id="PF00480">
    <property type="entry name" value="ROK"/>
    <property type="match status" value="1"/>
</dbReference>
<dbReference type="AlphaFoldDB" id="A0A3M0CSV9"/>
<sequence>MREIHRAGTASRVDLARATGLSTQSLTRITKDLLDRGYVVEGERRFGGRGQPAILLSIAPGRFISFGLVFEHDRITCIAMEMGGEEIFRLRRRGRFNAAGDAVAAAAKMLSDAIPQVPDESVVLGLGISVSGFFFDGGAARVVSRNDPEGWRATDLRQVFEDEFNMSVTVENDGSVAAVGQALSGVATGLDDFFLVLMTKGVGGGFVHDGRLVRGRLGNAGELAALMPVDAAAIRPSEESLDAFLKARWGASPTAAQIDAALRAGDTAIDDWLEQATAVLEPALSAVTALLDPGAIVFAGRLPVSIREALARRVVITGPSFAGIDAPVPDILIDPKTDCLAVGAASLPVLSFLRQA</sequence>
<comment type="caution">
    <text evidence="3">The sequence shown here is derived from an EMBL/GenBank/DDBJ whole genome shotgun (WGS) entry which is preliminary data.</text>
</comment>
<dbReference type="Gene3D" id="1.10.10.10">
    <property type="entry name" value="Winged helix-like DNA-binding domain superfamily/Winged helix DNA-binding domain"/>
    <property type="match status" value="1"/>
</dbReference>
<dbReference type="InterPro" id="IPR036390">
    <property type="entry name" value="WH_DNA-bd_sf"/>
</dbReference>
<name>A0A3M0CSV9_9PROT</name>
<reference evidence="3 4" key="1">
    <citation type="submission" date="2018-10" db="EMBL/GenBank/DDBJ databases">
        <title>Genomic Encyclopedia of Archaeal and Bacterial Type Strains, Phase II (KMG-II): from individual species to whole genera.</title>
        <authorList>
            <person name="Goeker M."/>
        </authorList>
    </citation>
    <scope>NUCLEOTIDE SEQUENCE [LARGE SCALE GENOMIC DNA]</scope>
    <source>
        <strain evidence="3 4">DSM 25217</strain>
    </source>
</reference>
<dbReference type="InterPro" id="IPR036388">
    <property type="entry name" value="WH-like_DNA-bd_sf"/>
</dbReference>
<dbReference type="EMBL" id="REFR01000009">
    <property type="protein sequence ID" value="RMB11995.1"/>
    <property type="molecule type" value="Genomic_DNA"/>
</dbReference>
<dbReference type="SUPFAM" id="SSF46785">
    <property type="entry name" value="Winged helix' DNA-binding domain"/>
    <property type="match status" value="1"/>
</dbReference>
<dbReference type="InterPro" id="IPR000835">
    <property type="entry name" value="HTH_MarR-typ"/>
</dbReference>
<proteinExistence type="inferred from homology"/>
<accession>A0A3M0CSV9</accession>
<keyword evidence="3" id="KW-0418">Kinase</keyword>
<keyword evidence="3" id="KW-0808">Transferase</keyword>
<evidence type="ECO:0000259" key="2">
    <source>
        <dbReference type="Pfam" id="PF12802"/>
    </source>
</evidence>
<dbReference type="Gene3D" id="3.30.420.40">
    <property type="match status" value="2"/>
</dbReference>
<dbReference type="FunCoup" id="A0A3M0CSV9">
    <property type="interactions" value="245"/>
</dbReference>
<feature type="domain" description="HTH marR-type" evidence="2">
    <location>
        <begin position="3"/>
        <end position="49"/>
    </location>
</feature>
<dbReference type="Proteomes" id="UP000271227">
    <property type="component" value="Unassembled WGS sequence"/>
</dbReference>
<dbReference type="InterPro" id="IPR000600">
    <property type="entry name" value="ROK"/>
</dbReference>
<dbReference type="SUPFAM" id="SSF53067">
    <property type="entry name" value="Actin-like ATPase domain"/>
    <property type="match status" value="1"/>
</dbReference>
<keyword evidence="4" id="KW-1185">Reference proteome</keyword>
<dbReference type="InterPro" id="IPR043129">
    <property type="entry name" value="ATPase_NBD"/>
</dbReference>